<evidence type="ECO:0000256" key="1">
    <source>
        <dbReference type="SAM" id="SignalP"/>
    </source>
</evidence>
<dbReference type="Proteomes" id="UP000247647">
    <property type="component" value="Unassembled WGS sequence"/>
</dbReference>
<evidence type="ECO:0000313" key="3">
    <source>
        <dbReference type="Proteomes" id="UP000247647"/>
    </source>
</evidence>
<organism evidence="2 3">
    <name type="scientific">Aspergillus neoniger (strain CBS 115656)</name>
    <dbReference type="NCBI Taxonomy" id="1448310"/>
    <lineage>
        <taxon>Eukaryota</taxon>
        <taxon>Fungi</taxon>
        <taxon>Dikarya</taxon>
        <taxon>Ascomycota</taxon>
        <taxon>Pezizomycotina</taxon>
        <taxon>Eurotiomycetes</taxon>
        <taxon>Eurotiomycetidae</taxon>
        <taxon>Eurotiales</taxon>
        <taxon>Aspergillaceae</taxon>
        <taxon>Aspergillus</taxon>
        <taxon>Aspergillus subgen. Circumdati</taxon>
    </lineage>
</organism>
<feature type="chain" id="PRO_5016355439" description="REJ domain-containing protein" evidence="1">
    <location>
        <begin position="18"/>
        <end position="134"/>
    </location>
</feature>
<dbReference type="RefSeq" id="XP_025485344.1">
    <property type="nucleotide sequence ID" value="XM_025629610.1"/>
</dbReference>
<gene>
    <name evidence="2" type="ORF">BO87DRAFT_8375</name>
</gene>
<dbReference type="GeneID" id="37132066"/>
<reference evidence="2" key="1">
    <citation type="submission" date="2016-12" db="EMBL/GenBank/DDBJ databases">
        <title>The genomes of Aspergillus section Nigri reveals drivers in fungal speciation.</title>
        <authorList>
            <consortium name="DOE Joint Genome Institute"/>
            <person name="Vesth T.C."/>
            <person name="Nybo J."/>
            <person name="Theobald S."/>
            <person name="Brandl J."/>
            <person name="Frisvad J.C."/>
            <person name="Nielsen K.F."/>
            <person name="Lyhne E.K."/>
            <person name="Kogle M.E."/>
            <person name="Kuo A."/>
            <person name="Riley R."/>
            <person name="Clum A."/>
            <person name="Nolan M."/>
            <person name="Lipzen A."/>
            <person name="Salamov A."/>
            <person name="Henrissat B."/>
            <person name="Wiebenga A."/>
            <person name="De Vries R.P."/>
            <person name="Grigoriev I.V."/>
            <person name="Mortensen U.H."/>
            <person name="Andersen M.R."/>
            <person name="Baker S.E."/>
        </authorList>
    </citation>
    <scope>NUCLEOTIDE SEQUENCE [LARGE SCALE GENOMIC DNA]</scope>
    <source>
        <strain evidence="2">CBS 115656</strain>
    </source>
</reference>
<protein>
    <recommendedName>
        <fullName evidence="4">REJ domain-containing protein</fullName>
    </recommendedName>
</protein>
<feature type="signal peptide" evidence="1">
    <location>
        <begin position="1"/>
        <end position="17"/>
    </location>
</feature>
<evidence type="ECO:0000313" key="2">
    <source>
        <dbReference type="EMBL" id="PYH39866.1"/>
    </source>
</evidence>
<proteinExistence type="predicted"/>
<sequence>MLAALLLLLTTLTAAAAATNSRLTQLLSLVSLSLSLSPSTSSSSLPSPHPLSSLFLPLPSSLISSSFFTIPLLWNKSFSPPSLFPLVAPDHSFRSTITPPCLNHLAHLSFSLCQISLCLVCPFWKLPRSRESYQ</sequence>
<evidence type="ECO:0008006" key="4">
    <source>
        <dbReference type="Google" id="ProtNLM"/>
    </source>
</evidence>
<dbReference type="EMBL" id="KZ821445">
    <property type="protein sequence ID" value="PYH39866.1"/>
    <property type="molecule type" value="Genomic_DNA"/>
</dbReference>
<accession>A0A318YYW5</accession>
<name>A0A318YYW5_ASPNB</name>
<keyword evidence="3" id="KW-1185">Reference proteome</keyword>
<keyword evidence="1" id="KW-0732">Signal</keyword>
<dbReference type="AlphaFoldDB" id="A0A318YYW5"/>